<feature type="region of interest" description="Disordered" evidence="1">
    <location>
        <begin position="157"/>
        <end position="177"/>
    </location>
</feature>
<dbReference type="OrthoDB" id="478856at2759"/>
<reference evidence="3 4" key="1">
    <citation type="submission" date="2016-02" db="EMBL/GenBank/DDBJ databases">
        <title>Genome analysis of coral dinoflagellate symbionts highlights evolutionary adaptations to a symbiotic lifestyle.</title>
        <authorList>
            <person name="Aranda M."/>
            <person name="Li Y."/>
            <person name="Liew Y.J."/>
            <person name="Baumgarten S."/>
            <person name="Simakov O."/>
            <person name="Wilson M."/>
            <person name="Piel J."/>
            <person name="Ashoor H."/>
            <person name="Bougouffa S."/>
            <person name="Bajic V.B."/>
            <person name="Ryu T."/>
            <person name="Ravasi T."/>
            <person name="Bayer T."/>
            <person name="Micklem G."/>
            <person name="Kim H."/>
            <person name="Bhak J."/>
            <person name="Lajeunesse T.C."/>
            <person name="Voolstra C.R."/>
        </authorList>
    </citation>
    <scope>NUCLEOTIDE SEQUENCE [LARGE SCALE GENOMIC DNA]</scope>
    <source>
        <strain evidence="3 4">CCMP2467</strain>
    </source>
</reference>
<evidence type="ECO:0000313" key="3">
    <source>
        <dbReference type="EMBL" id="OLP99164.1"/>
    </source>
</evidence>
<keyword evidence="4" id="KW-1185">Reference proteome</keyword>
<dbReference type="AlphaFoldDB" id="A0A1Q9DVG8"/>
<evidence type="ECO:0000313" key="4">
    <source>
        <dbReference type="Proteomes" id="UP000186817"/>
    </source>
</evidence>
<gene>
    <name evidence="3" type="ORF">AK812_SmicGene18306</name>
</gene>
<keyword evidence="2" id="KW-1133">Transmembrane helix</keyword>
<feature type="transmembrane region" description="Helical" evidence="2">
    <location>
        <begin position="12"/>
        <end position="45"/>
    </location>
</feature>
<comment type="caution">
    <text evidence="3">The sequence shown here is derived from an EMBL/GenBank/DDBJ whole genome shotgun (WGS) entry which is preliminary data.</text>
</comment>
<name>A0A1Q9DVG8_SYMMI</name>
<feature type="compositionally biased region" description="Basic and acidic residues" evidence="1">
    <location>
        <begin position="166"/>
        <end position="177"/>
    </location>
</feature>
<evidence type="ECO:0000256" key="1">
    <source>
        <dbReference type="SAM" id="MobiDB-lite"/>
    </source>
</evidence>
<dbReference type="EMBL" id="LSRX01000372">
    <property type="protein sequence ID" value="OLP99164.1"/>
    <property type="molecule type" value="Genomic_DNA"/>
</dbReference>
<keyword evidence="2" id="KW-0812">Transmembrane</keyword>
<sequence length="184" mass="19552">MCVCTQRGKVVVVVDVVVAVVAVAVAVVVVLVVVVVVVVVALAVFAASSSFLLPGAGEIVTAFKNKVTTVPLICDGFITLTNAQQKQILANYGITMEDVKSAQKGRFLYVWEVVIEMCKQCKISMKVFGAGHAQTGPSKAKARILITGSVTDAEGYAPGPALRANPPEDRILEGDPKKELQWRL</sequence>
<protein>
    <submittedName>
        <fullName evidence="3">Uncharacterized protein</fullName>
    </submittedName>
</protein>
<accession>A0A1Q9DVG8</accession>
<organism evidence="3 4">
    <name type="scientific">Symbiodinium microadriaticum</name>
    <name type="common">Dinoflagellate</name>
    <name type="synonym">Zooxanthella microadriatica</name>
    <dbReference type="NCBI Taxonomy" id="2951"/>
    <lineage>
        <taxon>Eukaryota</taxon>
        <taxon>Sar</taxon>
        <taxon>Alveolata</taxon>
        <taxon>Dinophyceae</taxon>
        <taxon>Suessiales</taxon>
        <taxon>Symbiodiniaceae</taxon>
        <taxon>Symbiodinium</taxon>
    </lineage>
</organism>
<proteinExistence type="predicted"/>
<evidence type="ECO:0000256" key="2">
    <source>
        <dbReference type="SAM" id="Phobius"/>
    </source>
</evidence>
<keyword evidence="2" id="KW-0472">Membrane</keyword>
<dbReference type="Proteomes" id="UP000186817">
    <property type="component" value="Unassembled WGS sequence"/>
</dbReference>